<dbReference type="EMBL" id="UOFI01000150">
    <property type="protein sequence ID" value="VAW69264.1"/>
    <property type="molecule type" value="Genomic_DNA"/>
</dbReference>
<evidence type="ECO:0000259" key="1">
    <source>
        <dbReference type="PROSITE" id="PS51340"/>
    </source>
</evidence>
<dbReference type="GO" id="GO:0003824">
    <property type="term" value="F:catalytic activity"/>
    <property type="evidence" value="ECO:0007669"/>
    <property type="project" value="InterPro"/>
</dbReference>
<dbReference type="SUPFAM" id="SSF141673">
    <property type="entry name" value="MOSC N-terminal domain-like"/>
    <property type="match status" value="1"/>
</dbReference>
<accession>A0A3B0YK34</accession>
<protein>
    <submittedName>
        <fullName evidence="2">Flavodoxin reductases (Ferredoxin-NADPH reductases) family 1</fullName>
    </submittedName>
</protein>
<gene>
    <name evidence="2" type="ORF">MNBD_GAMMA09-3703</name>
</gene>
<dbReference type="InterPro" id="IPR005303">
    <property type="entry name" value="MOCOS_middle"/>
</dbReference>
<dbReference type="Pfam" id="PF03473">
    <property type="entry name" value="MOSC"/>
    <property type="match status" value="1"/>
</dbReference>
<dbReference type="InterPro" id="IPR005302">
    <property type="entry name" value="MoCF_Sase_C"/>
</dbReference>
<dbReference type="PANTHER" id="PTHR14237:SF19">
    <property type="entry name" value="MITOCHONDRIAL AMIDOXIME REDUCING COMPONENT 1"/>
    <property type="match status" value="1"/>
</dbReference>
<dbReference type="InterPro" id="IPR011037">
    <property type="entry name" value="Pyrv_Knase-like_insert_dom_sf"/>
</dbReference>
<proteinExistence type="predicted"/>
<evidence type="ECO:0000313" key="2">
    <source>
        <dbReference type="EMBL" id="VAW69264.1"/>
    </source>
</evidence>
<dbReference type="AlphaFoldDB" id="A0A3B0YK34"/>
<dbReference type="SUPFAM" id="SSF50800">
    <property type="entry name" value="PK beta-barrel domain-like"/>
    <property type="match status" value="1"/>
</dbReference>
<organism evidence="2">
    <name type="scientific">hydrothermal vent metagenome</name>
    <dbReference type="NCBI Taxonomy" id="652676"/>
    <lineage>
        <taxon>unclassified sequences</taxon>
        <taxon>metagenomes</taxon>
        <taxon>ecological metagenomes</taxon>
    </lineage>
</organism>
<dbReference type="GO" id="GO:0030170">
    <property type="term" value="F:pyridoxal phosphate binding"/>
    <property type="evidence" value="ECO:0007669"/>
    <property type="project" value="InterPro"/>
</dbReference>
<name>A0A3B0YK34_9ZZZZ</name>
<feature type="domain" description="MOSC" evidence="1">
    <location>
        <begin position="121"/>
        <end position="266"/>
    </location>
</feature>
<dbReference type="Pfam" id="PF03476">
    <property type="entry name" value="MOSC_N"/>
    <property type="match status" value="1"/>
</dbReference>
<dbReference type="PROSITE" id="PS51340">
    <property type="entry name" value="MOSC"/>
    <property type="match status" value="1"/>
</dbReference>
<dbReference type="GO" id="GO:0030151">
    <property type="term" value="F:molybdenum ion binding"/>
    <property type="evidence" value="ECO:0007669"/>
    <property type="project" value="InterPro"/>
</dbReference>
<dbReference type="PANTHER" id="PTHR14237">
    <property type="entry name" value="MOLYBDOPTERIN COFACTOR SULFURASE MOSC"/>
    <property type="match status" value="1"/>
</dbReference>
<reference evidence="2" key="1">
    <citation type="submission" date="2018-06" db="EMBL/GenBank/DDBJ databases">
        <authorList>
            <person name="Zhirakovskaya E."/>
        </authorList>
    </citation>
    <scope>NUCLEOTIDE SEQUENCE</scope>
</reference>
<sequence length="267" mass="29386">MISLTQLAIYPVKSTAQISLDTADISPFGLSMDRRWMIIDSNGQMLTQRKYANMCLIKSAISNNTLTLSAPAMPPLTLPLNISASEHPAQLKATVWNDTCNAYNCGTEAAGWLSDFLNTPARLVFFPQHEIRQVDLTYARTGDTTAFSDGFPYLLITQASLDDLNSRLTTPVEMKRFRPNLVVSGTVAFAEDSWKKIRIGDTLFNVVKPCSRCAIPGINPQTAEKTAEPLKTLAGYRLRDNNIYFGQNVIAEGSGVLTVGMEVEVLE</sequence>